<protein>
    <submittedName>
        <fullName evidence="2">Uncharacterized protein</fullName>
    </submittedName>
</protein>
<gene>
    <name evidence="2" type="ORF">PPRIM_AZ9-3.1.T0100075</name>
</gene>
<evidence type="ECO:0000313" key="2">
    <source>
        <dbReference type="EMBL" id="CAD8045884.1"/>
    </source>
</evidence>
<proteinExistence type="predicted"/>
<dbReference type="Proteomes" id="UP000688137">
    <property type="component" value="Unassembled WGS sequence"/>
</dbReference>
<reference evidence="2" key="1">
    <citation type="submission" date="2021-01" db="EMBL/GenBank/DDBJ databases">
        <authorList>
            <consortium name="Genoscope - CEA"/>
            <person name="William W."/>
        </authorList>
    </citation>
    <scope>NUCLEOTIDE SEQUENCE</scope>
</reference>
<keyword evidence="3" id="KW-1185">Reference proteome</keyword>
<feature type="compositionally biased region" description="Polar residues" evidence="1">
    <location>
        <begin position="26"/>
        <end position="63"/>
    </location>
</feature>
<feature type="region of interest" description="Disordered" evidence="1">
    <location>
        <begin position="26"/>
        <end position="70"/>
    </location>
</feature>
<sequence length="122" mass="14470">MQIYPQPQDETDRKFIEIPFNIKDQNQQNKYQSESIETTQKDQLSSQFKSKGLLSSDQKSNSQKKIRYDSTGQPILKKSKAHQITFCNQLCQTYYVESWKEYNSNDIQEEEKENCCPFCTMF</sequence>
<evidence type="ECO:0000313" key="3">
    <source>
        <dbReference type="Proteomes" id="UP000688137"/>
    </source>
</evidence>
<name>A0A8S1JT91_PARPR</name>
<accession>A0A8S1JT91</accession>
<comment type="caution">
    <text evidence="2">The sequence shown here is derived from an EMBL/GenBank/DDBJ whole genome shotgun (WGS) entry which is preliminary data.</text>
</comment>
<dbReference type="OMA" id="EKENCCP"/>
<dbReference type="EMBL" id="CAJJDM010000007">
    <property type="protein sequence ID" value="CAD8045884.1"/>
    <property type="molecule type" value="Genomic_DNA"/>
</dbReference>
<dbReference type="AlphaFoldDB" id="A0A8S1JT91"/>
<organism evidence="2 3">
    <name type="scientific">Paramecium primaurelia</name>
    <dbReference type="NCBI Taxonomy" id="5886"/>
    <lineage>
        <taxon>Eukaryota</taxon>
        <taxon>Sar</taxon>
        <taxon>Alveolata</taxon>
        <taxon>Ciliophora</taxon>
        <taxon>Intramacronucleata</taxon>
        <taxon>Oligohymenophorea</taxon>
        <taxon>Peniculida</taxon>
        <taxon>Parameciidae</taxon>
        <taxon>Paramecium</taxon>
    </lineage>
</organism>
<evidence type="ECO:0000256" key="1">
    <source>
        <dbReference type="SAM" id="MobiDB-lite"/>
    </source>
</evidence>